<evidence type="ECO:0000313" key="2">
    <source>
        <dbReference type="EMBL" id="ASI14081.1"/>
    </source>
</evidence>
<protein>
    <submittedName>
        <fullName evidence="2">PIN domain and zinc ribbon domain protein</fullName>
    </submittedName>
</protein>
<sequence>MHESQPVPLYRLNIVADIMMAKVARWMRLLGIKVNDAKYIDDTQILNYIKRYRHPVLLTSDVEFSRRAEKIRVKAICVPSNIDLNHQVAYVLKRMDIDASRIKAGSLCTSCGARLIRINKASLESDKIPKNSLDAYDKFYKCPKCGKTYWRGSHWSEIDSRINEILSIYKNEKQNKSGIR</sequence>
<name>A0A218NNN1_9ARCH</name>
<organism evidence="2 3">
    <name type="scientific">Candidatus Mancarchaeum acidiphilum</name>
    <dbReference type="NCBI Taxonomy" id="1920749"/>
    <lineage>
        <taxon>Archaea</taxon>
        <taxon>Candidatus Micrarchaeota</taxon>
        <taxon>Candidatus Mancarchaeum</taxon>
    </lineage>
</organism>
<dbReference type="Proteomes" id="UP000197679">
    <property type="component" value="Chromosome"/>
</dbReference>
<dbReference type="KEGG" id="marh:Mia14_0787"/>
<keyword evidence="3" id="KW-1185">Reference proteome</keyword>
<dbReference type="PANTHER" id="PTHR39081:SF1">
    <property type="entry name" value="MUT7-C RNASE DOMAIN-CONTAINING PROTEIN"/>
    <property type="match status" value="1"/>
</dbReference>
<reference evidence="2 3" key="1">
    <citation type="journal article" date="2017" name="Nat. Commun.">
        <title>'ARMAN' archaea depend on association with euryarchaeal host in culture and in situ.</title>
        <authorList>
            <person name="Golyshina O."/>
            <person name="Toshchakov S."/>
            <person name="Makarova K."/>
            <person name="Gavrilov S."/>
            <person name="Korzhenkov A."/>
            <person name="La Cono V."/>
            <person name="Arcadi E."/>
            <person name="Nechitaylo T."/>
            <person name="Ferrer M."/>
            <person name="Kublanov I."/>
            <person name="Wolf Y."/>
            <person name="Yakimov M."/>
            <person name="Golyshin P."/>
            <person name="Slesarev A."/>
            <person name="Kozyavkin S."/>
        </authorList>
    </citation>
    <scope>NUCLEOTIDE SEQUENCE [LARGE SCALE GENOMIC DNA]</scope>
    <source>
        <strain evidence="2 3">Mia14</strain>
    </source>
</reference>
<accession>A0A218NNN1</accession>
<dbReference type="RefSeq" id="WP_088820342.1">
    <property type="nucleotide sequence ID" value="NZ_CP019964.1"/>
</dbReference>
<dbReference type="AlphaFoldDB" id="A0A218NNN1"/>
<dbReference type="PANTHER" id="PTHR39081">
    <property type="entry name" value="MUT7-C DOMAIN-CONTAINING PROTEIN"/>
    <property type="match status" value="1"/>
</dbReference>
<proteinExistence type="predicted"/>
<dbReference type="InterPro" id="IPR002782">
    <property type="entry name" value="Mut7-C_RNAse_dom"/>
</dbReference>
<evidence type="ECO:0000313" key="3">
    <source>
        <dbReference type="Proteomes" id="UP000197679"/>
    </source>
</evidence>
<evidence type="ECO:0000259" key="1">
    <source>
        <dbReference type="Pfam" id="PF01927"/>
    </source>
</evidence>
<dbReference type="EMBL" id="CP019964">
    <property type="protein sequence ID" value="ASI14081.1"/>
    <property type="molecule type" value="Genomic_DNA"/>
</dbReference>
<dbReference type="Pfam" id="PF01927">
    <property type="entry name" value="Mut7-C"/>
    <property type="match status" value="1"/>
</dbReference>
<dbReference type="GeneID" id="33314338"/>
<feature type="domain" description="Mut7-C RNAse" evidence="1">
    <location>
        <begin position="14"/>
        <end position="161"/>
    </location>
</feature>
<gene>
    <name evidence="2" type="ORF">Mia14_0787</name>
</gene>
<dbReference type="OrthoDB" id="1266at2157"/>